<dbReference type="Pfam" id="PF01019">
    <property type="entry name" value="G_glu_transpept"/>
    <property type="match status" value="1"/>
</dbReference>
<comment type="caution">
    <text evidence="1">The sequence shown here is derived from an EMBL/GenBank/DDBJ whole genome shotgun (WGS) entry which is preliminary data.</text>
</comment>
<dbReference type="InterPro" id="IPR043137">
    <property type="entry name" value="GGT_ssub_C"/>
</dbReference>
<dbReference type="PANTHER" id="PTHR43881">
    <property type="entry name" value="GAMMA-GLUTAMYLTRANSPEPTIDASE (AFU_ORTHOLOGUE AFUA_4G13580)"/>
    <property type="match status" value="1"/>
</dbReference>
<dbReference type="OrthoDB" id="2015213at2759"/>
<reference evidence="1" key="1">
    <citation type="submission" date="2021-02" db="EMBL/GenBank/DDBJ databases">
        <authorList>
            <person name="Nieuwenhuis M."/>
            <person name="Van De Peppel L.J.J."/>
        </authorList>
    </citation>
    <scope>NUCLEOTIDE SEQUENCE</scope>
    <source>
        <strain evidence="1">D49</strain>
    </source>
</reference>
<dbReference type="Proteomes" id="UP000717328">
    <property type="component" value="Unassembled WGS sequence"/>
</dbReference>
<dbReference type="AlphaFoldDB" id="A0A9P7G2B6"/>
<dbReference type="InterPro" id="IPR029055">
    <property type="entry name" value="Ntn_hydrolases_N"/>
</dbReference>
<keyword evidence="2" id="KW-1185">Reference proteome</keyword>
<dbReference type="EMBL" id="JABCKI010005727">
    <property type="protein sequence ID" value="KAG5639222.1"/>
    <property type="molecule type" value="Genomic_DNA"/>
</dbReference>
<sequence>MTNITDNALAIDGALQPQGHVQVLLNMLRGLTAQAALDAPQFCITAGELDKKVNSQVFLEEGITEETIAKLQNMGHTVGVVTGFDRGMMGRGQIIQKVNNESGILVWAAGSDSRADGHAAAQI</sequence>
<gene>
    <name evidence="1" type="ORF">H0H81_005296</name>
</gene>
<evidence type="ECO:0000313" key="2">
    <source>
        <dbReference type="Proteomes" id="UP000717328"/>
    </source>
</evidence>
<accession>A0A9P7G2B6</accession>
<evidence type="ECO:0000313" key="1">
    <source>
        <dbReference type="EMBL" id="KAG5639222.1"/>
    </source>
</evidence>
<dbReference type="SUPFAM" id="SSF56235">
    <property type="entry name" value="N-terminal nucleophile aminohydrolases (Ntn hydrolases)"/>
    <property type="match status" value="1"/>
</dbReference>
<dbReference type="InterPro" id="IPR052896">
    <property type="entry name" value="GGT-like_enzyme"/>
</dbReference>
<dbReference type="Gene3D" id="3.60.20.40">
    <property type="match status" value="1"/>
</dbReference>
<dbReference type="PANTHER" id="PTHR43881:SF1">
    <property type="entry name" value="GAMMA-GLUTAMYLTRANSPEPTIDASE (AFU_ORTHOLOGUE AFUA_4G13580)"/>
    <property type="match status" value="1"/>
</dbReference>
<name>A0A9P7G2B6_9AGAR</name>
<protein>
    <submittedName>
        <fullName evidence="1">Uncharacterized protein</fullName>
    </submittedName>
</protein>
<proteinExistence type="predicted"/>
<reference evidence="1" key="2">
    <citation type="submission" date="2021-10" db="EMBL/GenBank/DDBJ databases">
        <title>Phylogenomics reveals ancestral predisposition of the termite-cultivated fungus Termitomyces towards a domesticated lifestyle.</title>
        <authorList>
            <person name="Auxier B."/>
            <person name="Grum-Grzhimaylo A."/>
            <person name="Cardenas M.E."/>
            <person name="Lodge J.D."/>
            <person name="Laessoe T."/>
            <person name="Pedersen O."/>
            <person name="Smith M.E."/>
            <person name="Kuyper T.W."/>
            <person name="Franco-Molano E.A."/>
            <person name="Baroni T.J."/>
            <person name="Aanen D.K."/>
        </authorList>
    </citation>
    <scope>NUCLEOTIDE SEQUENCE</scope>
    <source>
        <strain evidence="1">D49</strain>
    </source>
</reference>
<organism evidence="1 2">
    <name type="scientific">Sphagnurus paluster</name>
    <dbReference type="NCBI Taxonomy" id="117069"/>
    <lineage>
        <taxon>Eukaryota</taxon>
        <taxon>Fungi</taxon>
        <taxon>Dikarya</taxon>
        <taxon>Basidiomycota</taxon>
        <taxon>Agaricomycotina</taxon>
        <taxon>Agaricomycetes</taxon>
        <taxon>Agaricomycetidae</taxon>
        <taxon>Agaricales</taxon>
        <taxon>Tricholomatineae</taxon>
        <taxon>Lyophyllaceae</taxon>
        <taxon>Sphagnurus</taxon>
    </lineage>
</organism>